<proteinExistence type="predicted"/>
<dbReference type="Proteomes" id="UP000809529">
    <property type="component" value="Unassembled WGS sequence"/>
</dbReference>
<sequence>MKIHRPYGLAPTTLEADILKLRAFEMVLILFYMEDLKSFILQSIETTRKINGTATSLPKIKMDAARKLLVAEGCISQAESDEILRLVDYRNTIGHQIHALTCDIGAYSELGDFDSKTYEPVRKYDYSAAKGAGQLRKKVSEGMAEKFCLLANFNGLRFETAERIYLKEIQRLTKKVNKQIRQLNETLRITSAVIREIPKPVIDRAQPGHPRNIKNNGTLSELGAICVFQLFDADATPLAVAYLMRISVRSANNWHKKWGTATAAGAGVGQKLNSPRGKRD</sequence>
<gene>
    <name evidence="1" type="ORF">GYN02_06145</name>
</gene>
<comment type="caution">
    <text evidence="1">The sequence shown here is derived from an EMBL/GenBank/DDBJ whole genome shotgun (WGS) entry which is preliminary data.</text>
</comment>
<organism evidence="1 2">
    <name type="scientific">Pseudomonas weihenstephanensis</name>
    <dbReference type="NCBI Taxonomy" id="1608994"/>
    <lineage>
        <taxon>Bacteria</taxon>
        <taxon>Pseudomonadati</taxon>
        <taxon>Pseudomonadota</taxon>
        <taxon>Gammaproteobacteria</taxon>
        <taxon>Pseudomonadales</taxon>
        <taxon>Pseudomonadaceae</taxon>
        <taxon>Pseudomonas</taxon>
    </lineage>
</organism>
<accession>A0ABS1ZED1</accession>
<dbReference type="EMBL" id="JAAEBW010000002">
    <property type="protein sequence ID" value="MBM1194763.1"/>
    <property type="molecule type" value="Genomic_DNA"/>
</dbReference>
<evidence type="ECO:0008006" key="3">
    <source>
        <dbReference type="Google" id="ProtNLM"/>
    </source>
</evidence>
<protein>
    <recommendedName>
        <fullName evidence="3">Apea-like HEPN domain-containing protein</fullName>
    </recommendedName>
</protein>
<evidence type="ECO:0000313" key="1">
    <source>
        <dbReference type="EMBL" id="MBM1194763.1"/>
    </source>
</evidence>
<keyword evidence="2" id="KW-1185">Reference proteome</keyword>
<dbReference type="RefSeq" id="WP_203302407.1">
    <property type="nucleotide sequence ID" value="NZ_JAAEBW010000002.1"/>
</dbReference>
<evidence type="ECO:0000313" key="2">
    <source>
        <dbReference type="Proteomes" id="UP000809529"/>
    </source>
</evidence>
<reference evidence="1 2" key="1">
    <citation type="submission" date="2020-01" db="EMBL/GenBank/DDBJ databases">
        <title>Comparative genomics of meat spoilage bacteria.</title>
        <authorList>
            <person name="Hilgarth M."/>
            <person name="Vogel R.F."/>
        </authorList>
    </citation>
    <scope>NUCLEOTIDE SEQUENCE [LARGE SCALE GENOMIC DNA]</scope>
    <source>
        <strain evidence="1 2">TMW2.2077</strain>
    </source>
</reference>
<name>A0ABS1ZED1_9PSED</name>